<keyword evidence="2" id="KW-0489">Methyltransferase</keyword>
<proteinExistence type="predicted"/>
<dbReference type="InterPro" id="IPR025714">
    <property type="entry name" value="Methyltranfer_dom"/>
</dbReference>
<gene>
    <name evidence="2" type="ORF">NIES37_46460</name>
</gene>
<evidence type="ECO:0000259" key="1">
    <source>
        <dbReference type="Pfam" id="PF13847"/>
    </source>
</evidence>
<dbReference type="Gene3D" id="3.40.50.150">
    <property type="entry name" value="Vaccinia Virus protein VP39"/>
    <property type="match status" value="1"/>
</dbReference>
<dbReference type="RefSeq" id="WP_096579692.1">
    <property type="nucleotide sequence ID" value="NZ_CAWNJS010000001.1"/>
</dbReference>
<evidence type="ECO:0000313" key="2">
    <source>
        <dbReference type="EMBL" id="BAZ00651.1"/>
    </source>
</evidence>
<feature type="domain" description="Methyltransferase" evidence="1">
    <location>
        <begin position="32"/>
        <end position="143"/>
    </location>
</feature>
<dbReference type="SUPFAM" id="SSF53335">
    <property type="entry name" value="S-adenosyl-L-methionine-dependent methyltransferases"/>
    <property type="match status" value="1"/>
</dbReference>
<reference evidence="2 3" key="1">
    <citation type="submission" date="2017-06" db="EMBL/GenBank/DDBJ databases">
        <title>Genome sequencing of cyanobaciteial culture collection at National Institute for Environmental Studies (NIES).</title>
        <authorList>
            <person name="Hirose Y."/>
            <person name="Shimura Y."/>
            <person name="Fujisawa T."/>
            <person name="Nakamura Y."/>
            <person name="Kawachi M."/>
        </authorList>
    </citation>
    <scope>NUCLEOTIDE SEQUENCE [LARGE SCALE GENOMIC DNA]</scope>
    <source>
        <strain evidence="2 3">NIES-37</strain>
    </source>
</reference>
<dbReference type="KEGG" id="ttq:NIES37_46460"/>
<organism evidence="2 3">
    <name type="scientific">Tolypothrix tenuis PCC 7101</name>
    <dbReference type="NCBI Taxonomy" id="231146"/>
    <lineage>
        <taxon>Bacteria</taxon>
        <taxon>Bacillati</taxon>
        <taxon>Cyanobacteriota</taxon>
        <taxon>Cyanophyceae</taxon>
        <taxon>Nostocales</taxon>
        <taxon>Tolypothrichaceae</taxon>
        <taxon>Tolypothrix</taxon>
    </lineage>
</organism>
<accession>A0A1Z4N4P0</accession>
<dbReference type="Proteomes" id="UP000218785">
    <property type="component" value="Chromosome"/>
</dbReference>
<dbReference type="InterPro" id="IPR023149">
    <property type="entry name" value="Trans_acon_MeTrfase_C"/>
</dbReference>
<sequence length="255" mass="29422">MPDKWNPEQYERFQAERSSPFYDLVDLVNPQENLRVLDLGCGTGKLTKYLHEKLAAKETLGIDASEKMLSVASQFAGNGLRFEQGRIEDNPGDGEFDVIFSNAALQWLTEHETLFAKLRDKLQPDGQLAIQIPAMDDEPVHQLAVETAQEFNQELKGYVRRLEVLSPVAYAKLLYKLGFVKQQVKLQIYGHLLPSREAVVEWYRGTLLTAYETQLDSQTYEQFVARYQQKLFSILPDDRPFFFPYKRILIWGLNP</sequence>
<dbReference type="PANTHER" id="PTHR43861:SF1">
    <property type="entry name" value="TRANS-ACONITATE 2-METHYLTRANSFERASE"/>
    <property type="match status" value="1"/>
</dbReference>
<evidence type="ECO:0000313" key="3">
    <source>
        <dbReference type="Proteomes" id="UP000218785"/>
    </source>
</evidence>
<dbReference type="PANTHER" id="PTHR43861">
    <property type="entry name" value="TRANS-ACONITATE 2-METHYLTRANSFERASE-RELATED"/>
    <property type="match status" value="1"/>
</dbReference>
<dbReference type="InterPro" id="IPR029063">
    <property type="entry name" value="SAM-dependent_MTases_sf"/>
</dbReference>
<protein>
    <submittedName>
        <fullName evidence="2">Trans-aconitate 2-methyltransferase</fullName>
    </submittedName>
</protein>
<dbReference type="CDD" id="cd02440">
    <property type="entry name" value="AdoMet_MTases"/>
    <property type="match status" value="1"/>
</dbReference>
<keyword evidence="3" id="KW-1185">Reference proteome</keyword>
<dbReference type="Pfam" id="PF13847">
    <property type="entry name" value="Methyltransf_31"/>
    <property type="match status" value="1"/>
</dbReference>
<dbReference type="GO" id="GO:0032259">
    <property type="term" value="P:methylation"/>
    <property type="evidence" value="ECO:0007669"/>
    <property type="project" value="UniProtKB-KW"/>
</dbReference>
<dbReference type="EMBL" id="AP018248">
    <property type="protein sequence ID" value="BAZ00651.1"/>
    <property type="molecule type" value="Genomic_DNA"/>
</dbReference>
<dbReference type="GO" id="GO:0030798">
    <property type="term" value="F:trans-aconitate 2-methyltransferase activity"/>
    <property type="evidence" value="ECO:0007669"/>
    <property type="project" value="InterPro"/>
</dbReference>
<keyword evidence="2" id="KW-0808">Transferase</keyword>
<name>A0A1Z4N4P0_9CYAN</name>
<dbReference type="AlphaFoldDB" id="A0A1Z4N4P0"/>
<dbReference type="Gene3D" id="1.10.150.290">
    <property type="entry name" value="S-adenosyl-L-methionine-dependent methyltransferases"/>
    <property type="match status" value="1"/>
</dbReference>